<name>A0A4Y9TDM4_PSEFL</name>
<protein>
    <submittedName>
        <fullName evidence="2">DUF1176 domain-containing protein</fullName>
    </submittedName>
</protein>
<feature type="signal peptide" evidence="1">
    <location>
        <begin position="1"/>
        <end position="20"/>
    </location>
</feature>
<keyword evidence="1" id="KW-0732">Signal</keyword>
<sequence length="356" mass="38156">MLRPVLLALLLSGTATLAQAKPETVPLLREIKEWVIGCDNLRNCHALSAPSGVDEEDYSSLTLHIWHQAGAEGYLRLRFDHRGEALDLATLRLDGQPLGLELTRDLHVELDDQGGDPEVRSYGVIEEAAARRWLQALRDGKRLELPDDKDAHVSLSGLSASLLLIDAVQGRVDNLTALARPGKGAASAVPARLPTPVLRKFPGAPALTAQEQAGLVAAALRPITPEVNGTGGEPEASAGALTAQQAMTVVRYDCAAYNCEYDVVSRQRQAPYAETTLQLESLPLEDAALQGSVGYDPATGTLSYFYKQRGIGDCGGGGVWVFDGKGFQLSEFKMMPRCTGVAYGDWPSLWSTAPAP</sequence>
<dbReference type="InterPro" id="IPR009560">
    <property type="entry name" value="DUF1176"/>
</dbReference>
<dbReference type="Proteomes" id="UP000297322">
    <property type="component" value="Unassembled WGS sequence"/>
</dbReference>
<comment type="caution">
    <text evidence="2">The sequence shown here is derived from an EMBL/GenBank/DDBJ whole genome shotgun (WGS) entry which is preliminary data.</text>
</comment>
<proteinExistence type="predicted"/>
<accession>A0A4Y9TDM4</accession>
<gene>
    <name evidence="2" type="ORF">E4T65_17635</name>
</gene>
<dbReference type="RefSeq" id="WP_065879057.1">
    <property type="nucleotide sequence ID" value="NZ_SPVI01000010.1"/>
</dbReference>
<evidence type="ECO:0000256" key="1">
    <source>
        <dbReference type="SAM" id="SignalP"/>
    </source>
</evidence>
<organism evidence="2 3">
    <name type="scientific">Pseudomonas fluorescens</name>
    <dbReference type="NCBI Taxonomy" id="294"/>
    <lineage>
        <taxon>Bacteria</taxon>
        <taxon>Pseudomonadati</taxon>
        <taxon>Pseudomonadota</taxon>
        <taxon>Gammaproteobacteria</taxon>
        <taxon>Pseudomonadales</taxon>
        <taxon>Pseudomonadaceae</taxon>
        <taxon>Pseudomonas</taxon>
    </lineage>
</organism>
<dbReference type="AlphaFoldDB" id="A0A4Y9TDM4"/>
<feature type="chain" id="PRO_5021312517" evidence="1">
    <location>
        <begin position="21"/>
        <end position="356"/>
    </location>
</feature>
<evidence type="ECO:0000313" key="3">
    <source>
        <dbReference type="Proteomes" id="UP000297322"/>
    </source>
</evidence>
<reference evidence="2 3" key="1">
    <citation type="submission" date="2019-03" db="EMBL/GenBank/DDBJ databases">
        <title>Biocontrol and xenobiotic degradation properties of endophytic Pseudomonas fluorescens strain BRZ63.</title>
        <authorList>
            <person name="Chlebek D.A."/>
            <person name="Pinski A."/>
            <person name="Zur J.P."/>
            <person name="Michalska J."/>
            <person name="Hupert-Kocurek K.T."/>
        </authorList>
    </citation>
    <scope>NUCLEOTIDE SEQUENCE [LARGE SCALE GENOMIC DNA]</scope>
    <source>
        <strain evidence="2 3">BRZ63</strain>
    </source>
</reference>
<dbReference type="EMBL" id="SPVI01000010">
    <property type="protein sequence ID" value="TFW42211.1"/>
    <property type="molecule type" value="Genomic_DNA"/>
</dbReference>
<dbReference type="Pfam" id="PF06674">
    <property type="entry name" value="DUF1176"/>
    <property type="match status" value="1"/>
</dbReference>
<evidence type="ECO:0000313" key="2">
    <source>
        <dbReference type="EMBL" id="TFW42211.1"/>
    </source>
</evidence>